<accession>A0A0E9XYK4</accession>
<protein>
    <submittedName>
        <fullName evidence="1">Uncharacterized protein</fullName>
    </submittedName>
</protein>
<proteinExistence type="predicted"/>
<organism evidence="1">
    <name type="scientific">Anguilla anguilla</name>
    <name type="common">European freshwater eel</name>
    <name type="synonym">Muraena anguilla</name>
    <dbReference type="NCBI Taxonomy" id="7936"/>
    <lineage>
        <taxon>Eukaryota</taxon>
        <taxon>Metazoa</taxon>
        <taxon>Chordata</taxon>
        <taxon>Craniata</taxon>
        <taxon>Vertebrata</taxon>
        <taxon>Euteleostomi</taxon>
        <taxon>Actinopterygii</taxon>
        <taxon>Neopterygii</taxon>
        <taxon>Teleostei</taxon>
        <taxon>Anguilliformes</taxon>
        <taxon>Anguillidae</taxon>
        <taxon>Anguilla</taxon>
    </lineage>
</organism>
<sequence>MLLIGIFSQLGVSWELIVFKGLPLEPRRFCP</sequence>
<dbReference type="EMBL" id="GBXM01001814">
    <property type="protein sequence ID" value="JAI06764.1"/>
    <property type="molecule type" value="Transcribed_RNA"/>
</dbReference>
<reference evidence="1" key="1">
    <citation type="submission" date="2014-11" db="EMBL/GenBank/DDBJ databases">
        <authorList>
            <person name="Amaro Gonzalez C."/>
        </authorList>
    </citation>
    <scope>NUCLEOTIDE SEQUENCE</scope>
</reference>
<dbReference type="AlphaFoldDB" id="A0A0E9XYK4"/>
<reference evidence="1" key="2">
    <citation type="journal article" date="2015" name="Fish Shellfish Immunol.">
        <title>Early steps in the European eel (Anguilla anguilla)-Vibrio vulnificus interaction in the gills: Role of the RtxA13 toxin.</title>
        <authorList>
            <person name="Callol A."/>
            <person name="Pajuelo D."/>
            <person name="Ebbesson L."/>
            <person name="Teles M."/>
            <person name="MacKenzie S."/>
            <person name="Amaro C."/>
        </authorList>
    </citation>
    <scope>NUCLEOTIDE SEQUENCE</scope>
</reference>
<name>A0A0E9XYK4_ANGAN</name>
<evidence type="ECO:0000313" key="1">
    <source>
        <dbReference type="EMBL" id="JAI06764.1"/>
    </source>
</evidence>